<dbReference type="InterPro" id="IPR017968">
    <property type="entry name" value="Acylphosphatase_CS"/>
</dbReference>
<comment type="similarity">
    <text evidence="1 7">Belongs to the acylphosphatase family.</text>
</comment>
<dbReference type="InterPro" id="IPR001792">
    <property type="entry name" value="Acylphosphatase-like_dom"/>
</dbReference>
<evidence type="ECO:0000256" key="4">
    <source>
        <dbReference type="ARBA" id="ARBA00047645"/>
    </source>
</evidence>
<keyword evidence="5 6" id="KW-0378">Hydrolase</keyword>
<evidence type="ECO:0000259" key="8">
    <source>
        <dbReference type="PROSITE" id="PS51160"/>
    </source>
</evidence>
<reference evidence="9 10" key="1">
    <citation type="submission" date="2021-08" db="EMBL/GenBank/DDBJ databases">
        <title>Nocardioides bacterium WL0053 sp. nov., isolated from the sediment.</title>
        <authorList>
            <person name="Wang L."/>
            <person name="Zhang D."/>
            <person name="Zhang A."/>
        </authorList>
    </citation>
    <scope>NUCLEOTIDE SEQUENCE [LARGE SCALE GENOMIC DNA]</scope>
    <source>
        <strain evidence="9 10">WL0053</strain>
    </source>
</reference>
<dbReference type="Proteomes" id="UP000754710">
    <property type="component" value="Unassembled WGS sequence"/>
</dbReference>
<feature type="domain" description="Acylphosphatase-like" evidence="8">
    <location>
        <begin position="20"/>
        <end position="106"/>
    </location>
</feature>
<dbReference type="PANTHER" id="PTHR47268:SF4">
    <property type="entry name" value="ACYLPHOSPHATASE"/>
    <property type="match status" value="1"/>
</dbReference>
<dbReference type="EMBL" id="JAIEZQ010000002">
    <property type="protein sequence ID" value="MBY9076095.1"/>
    <property type="molecule type" value="Genomic_DNA"/>
</dbReference>
<evidence type="ECO:0000256" key="7">
    <source>
        <dbReference type="RuleBase" id="RU004168"/>
    </source>
</evidence>
<dbReference type="Pfam" id="PF00708">
    <property type="entry name" value="Acylphosphatase"/>
    <property type="match status" value="1"/>
</dbReference>
<dbReference type="PANTHER" id="PTHR47268">
    <property type="entry name" value="ACYLPHOSPHATASE"/>
    <property type="match status" value="1"/>
</dbReference>
<sequence>MARRAARVHDVRVDPNSRVARTVVVHGRVQGVFFRDTCRREAETARVAGWVRNEPDGSVAALFEGHQDAVRAMVDWCRSGPPSARVSRVEVTEVEPTGAAAFEVRF</sequence>
<dbReference type="PROSITE" id="PS51160">
    <property type="entry name" value="ACYLPHOSPHATASE_3"/>
    <property type="match status" value="1"/>
</dbReference>
<keyword evidence="10" id="KW-1185">Reference proteome</keyword>
<comment type="caution">
    <text evidence="9">The sequence shown here is derived from an EMBL/GenBank/DDBJ whole genome shotgun (WGS) entry which is preliminary data.</text>
</comment>
<dbReference type="PRINTS" id="PR00112">
    <property type="entry name" value="ACYLPHPHTASE"/>
</dbReference>
<dbReference type="Gene3D" id="3.30.70.100">
    <property type="match status" value="1"/>
</dbReference>
<evidence type="ECO:0000256" key="5">
    <source>
        <dbReference type="PROSITE-ProRule" id="PRU00520"/>
    </source>
</evidence>
<accession>A0ABS7RM17</accession>
<feature type="active site" evidence="5">
    <location>
        <position position="35"/>
    </location>
</feature>
<evidence type="ECO:0000256" key="2">
    <source>
        <dbReference type="ARBA" id="ARBA00012150"/>
    </source>
</evidence>
<evidence type="ECO:0000313" key="10">
    <source>
        <dbReference type="Proteomes" id="UP000754710"/>
    </source>
</evidence>
<evidence type="ECO:0000313" key="9">
    <source>
        <dbReference type="EMBL" id="MBY9076095.1"/>
    </source>
</evidence>
<evidence type="ECO:0000256" key="6">
    <source>
        <dbReference type="RuleBase" id="RU000553"/>
    </source>
</evidence>
<name>A0ABS7RM17_9ACTN</name>
<comment type="catalytic activity">
    <reaction evidence="4 5 6">
        <text>an acyl phosphate + H2O = a carboxylate + phosphate + H(+)</text>
        <dbReference type="Rhea" id="RHEA:14965"/>
        <dbReference type="ChEBI" id="CHEBI:15377"/>
        <dbReference type="ChEBI" id="CHEBI:15378"/>
        <dbReference type="ChEBI" id="CHEBI:29067"/>
        <dbReference type="ChEBI" id="CHEBI:43474"/>
        <dbReference type="ChEBI" id="CHEBI:59918"/>
        <dbReference type="EC" id="3.6.1.7"/>
    </reaction>
</comment>
<dbReference type="PROSITE" id="PS00150">
    <property type="entry name" value="ACYLPHOSPHATASE_1"/>
    <property type="match status" value="1"/>
</dbReference>
<gene>
    <name evidence="9" type="ORF">K1X13_14765</name>
</gene>
<dbReference type="SUPFAM" id="SSF54975">
    <property type="entry name" value="Acylphosphatase/BLUF domain-like"/>
    <property type="match status" value="1"/>
</dbReference>
<dbReference type="GO" id="GO:0003998">
    <property type="term" value="F:acylphosphatase activity"/>
    <property type="evidence" value="ECO:0007669"/>
    <property type="project" value="UniProtKB-EC"/>
</dbReference>
<dbReference type="InterPro" id="IPR036046">
    <property type="entry name" value="Acylphosphatase-like_dom_sf"/>
</dbReference>
<protein>
    <recommendedName>
        <fullName evidence="3 5">Acylphosphatase</fullName>
        <ecNumber evidence="2 5">3.6.1.7</ecNumber>
    </recommendedName>
</protein>
<evidence type="ECO:0000256" key="1">
    <source>
        <dbReference type="ARBA" id="ARBA00005614"/>
    </source>
</evidence>
<feature type="active site" evidence="5">
    <location>
        <position position="53"/>
    </location>
</feature>
<dbReference type="InterPro" id="IPR020456">
    <property type="entry name" value="Acylphosphatase"/>
</dbReference>
<dbReference type="EC" id="3.6.1.7" evidence="2 5"/>
<organism evidence="9 10">
    <name type="scientific">Nocardioides jiangsuensis</name>
    <dbReference type="NCBI Taxonomy" id="2866161"/>
    <lineage>
        <taxon>Bacteria</taxon>
        <taxon>Bacillati</taxon>
        <taxon>Actinomycetota</taxon>
        <taxon>Actinomycetes</taxon>
        <taxon>Propionibacteriales</taxon>
        <taxon>Nocardioidaceae</taxon>
        <taxon>Nocardioides</taxon>
    </lineage>
</organism>
<proteinExistence type="inferred from homology"/>
<evidence type="ECO:0000256" key="3">
    <source>
        <dbReference type="ARBA" id="ARBA00015991"/>
    </source>
</evidence>
<dbReference type="PROSITE" id="PS00151">
    <property type="entry name" value="ACYLPHOSPHATASE_2"/>
    <property type="match status" value="1"/>
</dbReference>